<dbReference type="OrthoDB" id="9801479at2"/>
<dbReference type="InterPro" id="IPR008254">
    <property type="entry name" value="Flavodoxin/NO_synth"/>
</dbReference>
<sequence>MSNVKLAVIYYSATGTNYQLAEWAKEGAESAGAEVKLFKVQELAPQAAIDANPAWKAHVQSTENVAVVQLTDLECADAIIFSVPTRFGNVAAPFKQFLDMTGGLWFQGKLMNKVVSAMTSAQNPHGGQEATLNSLYTSMYHWGAIVAAPGYTDPSVFLAGGNPYGVSVTVDQNGKMQEDVQQAVKHQAKRTVQIAAWVTQGLQLVQQGQQGQQQTNQQSQGSGQSQSQQQTNQQSQGSGQSQGQQQTSQQPQGSGQSQGQQQTSQQPQGSGQSQGQQQTNQQPQGSGQSQGQQQTSQQPQGSGQSQSQQEQPQFQGQQHLQSQQQQQFQSY</sequence>
<evidence type="ECO:0000259" key="3">
    <source>
        <dbReference type="PROSITE" id="PS50902"/>
    </source>
</evidence>
<dbReference type="EMBL" id="VNJK01000005">
    <property type="protein sequence ID" value="TVX86899.1"/>
    <property type="molecule type" value="Genomic_DNA"/>
</dbReference>
<dbReference type="NCBIfam" id="NF002999">
    <property type="entry name" value="PRK03767.1"/>
    <property type="match status" value="1"/>
</dbReference>
<proteinExistence type="inferred from homology"/>
<dbReference type="PANTHER" id="PTHR30546:SF23">
    <property type="entry name" value="FLAVOPROTEIN-LIKE PROTEIN YCP4-RELATED"/>
    <property type="match status" value="1"/>
</dbReference>
<dbReference type="Gene3D" id="3.40.50.360">
    <property type="match status" value="1"/>
</dbReference>
<dbReference type="NCBIfam" id="TIGR01755">
    <property type="entry name" value="flav_wrbA"/>
    <property type="match status" value="1"/>
</dbReference>
<dbReference type="PANTHER" id="PTHR30546">
    <property type="entry name" value="FLAVODOXIN-RELATED PROTEIN WRBA-RELATED"/>
    <property type="match status" value="1"/>
</dbReference>
<organism evidence="4 5">
    <name type="scientific">Paenibacillus agilis</name>
    <dbReference type="NCBI Taxonomy" id="3020863"/>
    <lineage>
        <taxon>Bacteria</taxon>
        <taxon>Bacillati</taxon>
        <taxon>Bacillota</taxon>
        <taxon>Bacilli</taxon>
        <taxon>Bacillales</taxon>
        <taxon>Paenibacillaceae</taxon>
        <taxon>Paenibacillus</taxon>
    </lineage>
</organism>
<dbReference type="PROSITE" id="PS50902">
    <property type="entry name" value="FLAVODOXIN_LIKE"/>
    <property type="match status" value="1"/>
</dbReference>
<dbReference type="GO" id="GO:0010181">
    <property type="term" value="F:FMN binding"/>
    <property type="evidence" value="ECO:0007669"/>
    <property type="project" value="InterPro"/>
</dbReference>
<comment type="similarity">
    <text evidence="1">Belongs to the WrbA family.</text>
</comment>
<dbReference type="InterPro" id="IPR010089">
    <property type="entry name" value="Flavoprotein_WrbA-like"/>
</dbReference>
<dbReference type="Pfam" id="PF03358">
    <property type="entry name" value="FMN_red"/>
    <property type="match status" value="1"/>
</dbReference>
<comment type="caution">
    <text evidence="4">The sequence shown here is derived from an EMBL/GenBank/DDBJ whole genome shotgun (WGS) entry which is preliminary data.</text>
</comment>
<dbReference type="EC" id="1.6.5.2" evidence="4"/>
<reference evidence="4 5" key="1">
    <citation type="submission" date="2019-07" db="EMBL/GenBank/DDBJ databases">
        <authorList>
            <person name="Kim J."/>
        </authorList>
    </citation>
    <scope>NUCLEOTIDE SEQUENCE [LARGE SCALE GENOMIC DNA]</scope>
    <source>
        <strain evidence="4 5">N4</strain>
    </source>
</reference>
<evidence type="ECO:0000313" key="5">
    <source>
        <dbReference type="Proteomes" id="UP000318102"/>
    </source>
</evidence>
<protein>
    <submittedName>
        <fullName evidence="4">NAD(P)H:quinone oxidoreductase</fullName>
        <ecNumber evidence="4">1.6.5.2</ecNumber>
    </submittedName>
</protein>
<dbReference type="InterPro" id="IPR029039">
    <property type="entry name" value="Flavoprotein-like_sf"/>
</dbReference>
<gene>
    <name evidence="4" type="primary">wrbA</name>
    <name evidence="4" type="ORF">FPZ44_23640</name>
</gene>
<dbReference type="GO" id="GO:0016020">
    <property type="term" value="C:membrane"/>
    <property type="evidence" value="ECO:0007669"/>
    <property type="project" value="TreeGrafter"/>
</dbReference>
<dbReference type="InterPro" id="IPR005025">
    <property type="entry name" value="FMN_Rdtase-like_dom"/>
</dbReference>
<name>A0A559IGV4_9BACL</name>
<feature type="domain" description="Flavodoxin-like" evidence="3">
    <location>
        <begin position="6"/>
        <end position="192"/>
    </location>
</feature>
<feature type="region of interest" description="Disordered" evidence="2">
    <location>
        <begin position="213"/>
        <end position="331"/>
    </location>
</feature>
<evidence type="ECO:0000313" key="4">
    <source>
        <dbReference type="EMBL" id="TVX86899.1"/>
    </source>
</evidence>
<dbReference type="SUPFAM" id="SSF52218">
    <property type="entry name" value="Flavoproteins"/>
    <property type="match status" value="1"/>
</dbReference>
<evidence type="ECO:0000256" key="2">
    <source>
        <dbReference type="SAM" id="MobiDB-lite"/>
    </source>
</evidence>
<accession>A0A559IGV4</accession>
<keyword evidence="4" id="KW-0560">Oxidoreductase</keyword>
<dbReference type="GO" id="GO:0003955">
    <property type="term" value="F:NAD(P)H dehydrogenase (quinone) activity"/>
    <property type="evidence" value="ECO:0007669"/>
    <property type="project" value="UniProtKB-EC"/>
</dbReference>
<evidence type="ECO:0000256" key="1">
    <source>
        <dbReference type="ARBA" id="ARBA00006961"/>
    </source>
</evidence>
<dbReference type="AlphaFoldDB" id="A0A559IGV4"/>
<dbReference type="Proteomes" id="UP000318102">
    <property type="component" value="Unassembled WGS sequence"/>
</dbReference>
<keyword evidence="5" id="KW-1185">Reference proteome</keyword>